<dbReference type="RefSeq" id="XP_040766596.1">
    <property type="nucleotide sequence ID" value="XM_040903239.1"/>
</dbReference>
<name>A0A165FEN9_9APHY</name>
<dbReference type="Proteomes" id="UP000076871">
    <property type="component" value="Unassembled WGS sequence"/>
</dbReference>
<feature type="non-terminal residue" evidence="1">
    <location>
        <position position="183"/>
    </location>
</feature>
<evidence type="ECO:0000313" key="1">
    <source>
        <dbReference type="EMBL" id="KZT08856.1"/>
    </source>
</evidence>
<dbReference type="GeneID" id="63820270"/>
<sequence length="183" mass="21293">FLQHEKWLCSMLGDVQELPFLDDPRYQQQRDVLESRIRSEINLLQDRRLRDWCKQTPPTADHSAPQAEHYHWMARLLSRPGMEDIMSSANRHAETVPKEKQRDIWDAPLFQNFKGPDGISSFAHGPSHESRYLFSLSIDGFNPFYTKVAKQNVSVTGIYMVCLNLPPHLRYLPENTYLVGIIP</sequence>
<dbReference type="STRING" id="1314785.A0A165FEN9"/>
<evidence type="ECO:0000313" key="2">
    <source>
        <dbReference type="Proteomes" id="UP000076871"/>
    </source>
</evidence>
<dbReference type="EMBL" id="KV427613">
    <property type="protein sequence ID" value="KZT08856.1"/>
    <property type="molecule type" value="Genomic_DNA"/>
</dbReference>
<accession>A0A165FEN9</accession>
<gene>
    <name evidence="1" type="ORF">LAESUDRAFT_618097</name>
</gene>
<dbReference type="AlphaFoldDB" id="A0A165FEN9"/>
<dbReference type="OrthoDB" id="3253623at2759"/>
<protein>
    <submittedName>
        <fullName evidence="1">Uncharacterized protein</fullName>
    </submittedName>
</protein>
<dbReference type="InParanoid" id="A0A165FEN9"/>
<reference evidence="1 2" key="1">
    <citation type="journal article" date="2016" name="Mol. Biol. Evol.">
        <title>Comparative Genomics of Early-Diverging Mushroom-Forming Fungi Provides Insights into the Origins of Lignocellulose Decay Capabilities.</title>
        <authorList>
            <person name="Nagy L.G."/>
            <person name="Riley R."/>
            <person name="Tritt A."/>
            <person name="Adam C."/>
            <person name="Daum C."/>
            <person name="Floudas D."/>
            <person name="Sun H."/>
            <person name="Yadav J.S."/>
            <person name="Pangilinan J."/>
            <person name="Larsson K.H."/>
            <person name="Matsuura K."/>
            <person name="Barry K."/>
            <person name="Labutti K."/>
            <person name="Kuo R."/>
            <person name="Ohm R.A."/>
            <person name="Bhattacharya S.S."/>
            <person name="Shirouzu T."/>
            <person name="Yoshinaga Y."/>
            <person name="Martin F.M."/>
            <person name="Grigoriev I.V."/>
            <person name="Hibbett D.S."/>
        </authorList>
    </citation>
    <scope>NUCLEOTIDE SEQUENCE [LARGE SCALE GENOMIC DNA]</scope>
    <source>
        <strain evidence="1 2">93-53</strain>
    </source>
</reference>
<keyword evidence="2" id="KW-1185">Reference proteome</keyword>
<feature type="non-terminal residue" evidence="1">
    <location>
        <position position="1"/>
    </location>
</feature>
<proteinExistence type="predicted"/>
<organism evidence="1 2">
    <name type="scientific">Laetiporus sulphureus 93-53</name>
    <dbReference type="NCBI Taxonomy" id="1314785"/>
    <lineage>
        <taxon>Eukaryota</taxon>
        <taxon>Fungi</taxon>
        <taxon>Dikarya</taxon>
        <taxon>Basidiomycota</taxon>
        <taxon>Agaricomycotina</taxon>
        <taxon>Agaricomycetes</taxon>
        <taxon>Polyporales</taxon>
        <taxon>Laetiporus</taxon>
    </lineage>
</organism>